<gene>
    <name evidence="2" type="ORF">Din_010355</name>
</gene>
<feature type="compositionally biased region" description="Low complexity" evidence="1">
    <location>
        <begin position="415"/>
        <end position="426"/>
    </location>
</feature>
<dbReference type="EMBL" id="GHES01010355">
    <property type="protein sequence ID" value="MPA40914.1"/>
    <property type="molecule type" value="Transcribed_RNA"/>
</dbReference>
<organism evidence="2">
    <name type="scientific">Davidia involucrata</name>
    <name type="common">Dove tree</name>
    <dbReference type="NCBI Taxonomy" id="16924"/>
    <lineage>
        <taxon>Eukaryota</taxon>
        <taxon>Viridiplantae</taxon>
        <taxon>Streptophyta</taxon>
        <taxon>Embryophyta</taxon>
        <taxon>Tracheophyta</taxon>
        <taxon>Spermatophyta</taxon>
        <taxon>Magnoliopsida</taxon>
        <taxon>eudicotyledons</taxon>
        <taxon>Gunneridae</taxon>
        <taxon>Pentapetalae</taxon>
        <taxon>asterids</taxon>
        <taxon>Cornales</taxon>
        <taxon>Nyssaceae</taxon>
        <taxon>Davidia</taxon>
    </lineage>
</organism>
<feature type="compositionally biased region" description="Basic and acidic residues" evidence="1">
    <location>
        <begin position="346"/>
        <end position="366"/>
    </location>
</feature>
<sequence length="454" mass="50257">MAETAASDVTDGPVLSFINKRIRALRKKYNRIVQMEEAIAQGKLINKEQEDVLRSKPAICASIDELEKLRQPLSAAVADEINLAVQHLQVSVSPSLTVAESAVTEDNDEKEKEQKTDGIEHRTNREHAVVEDLLNLLYFGSMFDVKPQSDFTSTMLTRTHERGCCLTYDYVTDDDATDLLGERDLDLISMLGCLLISRPVDSSLSHKNALQQCIEHAKLWLANSDEPIDSDSNITYAGLRGRLSKIMASDYFTTTPEMKAPVEVAAAAAAGNYASFQVPVHGSVVPVDVPVEVEGSDVEYQQKDEDTENYQENETYDNQSSPVEELHKSEFEVENSAEVPAQTEPVKSHGEMEQNQREVEPKEQHYVPRRTHQNQRGGRGGGGRRGFLNGWGGRSSGRGGGAYQNGRNQYYDQPGNYYQRNYYNNRGRGGRGAGGNSYDHHGSGVQAGHTPADS</sequence>
<feature type="compositionally biased region" description="Gly residues" evidence="1">
    <location>
        <begin position="377"/>
        <end position="403"/>
    </location>
</feature>
<feature type="region of interest" description="Disordered" evidence="1">
    <location>
        <begin position="295"/>
        <end position="454"/>
    </location>
</feature>
<dbReference type="PANTHER" id="PTHR37736">
    <property type="entry name" value="GLYCINE-RICH PROTEIN"/>
    <property type="match status" value="1"/>
</dbReference>
<feature type="compositionally biased region" description="Basic and acidic residues" evidence="1">
    <location>
        <begin position="109"/>
        <end position="119"/>
    </location>
</feature>
<proteinExistence type="predicted"/>
<reference evidence="2" key="1">
    <citation type="submission" date="2019-08" db="EMBL/GenBank/DDBJ databases">
        <title>Reference gene set and small RNA set construction with multiple tissues from Davidia involucrata Baill.</title>
        <authorList>
            <person name="Yang H."/>
            <person name="Zhou C."/>
            <person name="Li G."/>
            <person name="Wang J."/>
            <person name="Gao P."/>
            <person name="Wang M."/>
            <person name="Wang R."/>
            <person name="Zhao Y."/>
        </authorList>
    </citation>
    <scope>NUCLEOTIDE SEQUENCE</scope>
    <source>
        <tissue evidence="2">Mixed with DoveR01_LX</tissue>
    </source>
</reference>
<evidence type="ECO:0000256" key="1">
    <source>
        <dbReference type="SAM" id="MobiDB-lite"/>
    </source>
</evidence>
<evidence type="ECO:0000313" key="2">
    <source>
        <dbReference type="EMBL" id="MPA40914.1"/>
    </source>
</evidence>
<name>A0A5B6Z9Z4_DAVIN</name>
<dbReference type="AlphaFoldDB" id="A0A5B6Z9Z4"/>
<feature type="region of interest" description="Disordered" evidence="1">
    <location>
        <begin position="99"/>
        <end position="119"/>
    </location>
</feature>
<protein>
    <recommendedName>
        <fullName evidence="3">Glycine-rich protein</fullName>
    </recommendedName>
</protein>
<evidence type="ECO:0008006" key="3">
    <source>
        <dbReference type="Google" id="ProtNLM"/>
    </source>
</evidence>
<feature type="compositionally biased region" description="Acidic residues" evidence="1">
    <location>
        <begin position="305"/>
        <end position="315"/>
    </location>
</feature>
<dbReference type="PANTHER" id="PTHR37736:SF1">
    <property type="entry name" value="GLYCINE-RICH PROTEIN"/>
    <property type="match status" value="1"/>
</dbReference>
<accession>A0A5B6Z9Z4</accession>